<dbReference type="EMBL" id="BAABJR010000004">
    <property type="protein sequence ID" value="GAA5206157.1"/>
    <property type="molecule type" value="Genomic_DNA"/>
</dbReference>
<dbReference type="InterPro" id="IPR025161">
    <property type="entry name" value="IS402-like_dom"/>
</dbReference>
<feature type="compositionally biased region" description="Basic and acidic residues" evidence="1">
    <location>
        <begin position="110"/>
        <end position="124"/>
    </location>
</feature>
<accession>A0ABP9SXR2</accession>
<sequence length="199" mass="22179">MRDSAAVSDRARDPHGPSCGILFVLHTGIHWEYLPQELGFGCGMICWRRFAAWNEAGVWDQLQSNEHQKPRQRATAPGQPSPRPTSASRSWPPNWPVPPSGPQRPQTLRRAIDRRQLDARRQAAKEGAWGTGEQGGQTMRTRTSGLTRRVPDAVRRQHVGCPGLRVGSVDGMLTHEQSLPTAPDRFRGMFCQWGTPTVS</sequence>
<organism evidence="3 4">
    <name type="scientific">Streptomyces thinghirensis</name>
    <dbReference type="NCBI Taxonomy" id="551547"/>
    <lineage>
        <taxon>Bacteria</taxon>
        <taxon>Bacillati</taxon>
        <taxon>Actinomycetota</taxon>
        <taxon>Actinomycetes</taxon>
        <taxon>Kitasatosporales</taxon>
        <taxon>Streptomycetaceae</taxon>
        <taxon>Streptomyces</taxon>
    </lineage>
</organism>
<evidence type="ECO:0000259" key="2">
    <source>
        <dbReference type="Pfam" id="PF13340"/>
    </source>
</evidence>
<feature type="compositionally biased region" description="Polar residues" evidence="1">
    <location>
        <begin position="136"/>
        <end position="146"/>
    </location>
</feature>
<evidence type="ECO:0000313" key="3">
    <source>
        <dbReference type="EMBL" id="GAA5206157.1"/>
    </source>
</evidence>
<comment type="caution">
    <text evidence="3">The sequence shown here is derived from an EMBL/GenBank/DDBJ whole genome shotgun (WGS) entry which is preliminary data.</text>
</comment>
<dbReference type="Pfam" id="PF13340">
    <property type="entry name" value="DUF4096"/>
    <property type="match status" value="1"/>
</dbReference>
<feature type="region of interest" description="Disordered" evidence="1">
    <location>
        <begin position="65"/>
        <end position="146"/>
    </location>
</feature>
<protein>
    <recommendedName>
        <fullName evidence="2">Insertion element IS402-like domain-containing protein</fullName>
    </recommendedName>
</protein>
<reference evidence="4" key="1">
    <citation type="journal article" date="2019" name="Int. J. Syst. Evol. Microbiol.">
        <title>The Global Catalogue of Microorganisms (GCM) 10K type strain sequencing project: providing services to taxonomists for standard genome sequencing and annotation.</title>
        <authorList>
            <consortium name="The Broad Institute Genomics Platform"/>
            <consortium name="The Broad Institute Genome Sequencing Center for Infectious Disease"/>
            <person name="Wu L."/>
            <person name="Ma J."/>
        </authorList>
    </citation>
    <scope>NUCLEOTIDE SEQUENCE [LARGE SCALE GENOMIC DNA]</scope>
    <source>
        <strain evidence="4">JCM 18306</strain>
    </source>
</reference>
<evidence type="ECO:0000313" key="4">
    <source>
        <dbReference type="Proteomes" id="UP001499878"/>
    </source>
</evidence>
<name>A0ABP9SXR2_9ACTN</name>
<gene>
    <name evidence="3" type="ORF">GCM10023323_16370</name>
</gene>
<proteinExistence type="predicted"/>
<feature type="compositionally biased region" description="Pro residues" evidence="1">
    <location>
        <begin position="93"/>
        <end position="102"/>
    </location>
</feature>
<feature type="domain" description="Insertion element IS402-like" evidence="2">
    <location>
        <begin position="19"/>
        <end position="62"/>
    </location>
</feature>
<keyword evidence="4" id="KW-1185">Reference proteome</keyword>
<evidence type="ECO:0000256" key="1">
    <source>
        <dbReference type="SAM" id="MobiDB-lite"/>
    </source>
</evidence>
<dbReference type="Proteomes" id="UP001499878">
    <property type="component" value="Unassembled WGS sequence"/>
</dbReference>